<comment type="caution">
    <text evidence="5">The sequence shown here is derived from an EMBL/GenBank/DDBJ whole genome shotgun (WGS) entry which is preliminary data.</text>
</comment>
<dbReference type="InterPro" id="IPR025724">
    <property type="entry name" value="GAG-pre-integrase_dom"/>
</dbReference>
<dbReference type="SUPFAM" id="SSF53098">
    <property type="entry name" value="Ribonuclease H-like"/>
    <property type="match status" value="1"/>
</dbReference>
<dbReference type="GO" id="GO:0046872">
    <property type="term" value="F:metal ion binding"/>
    <property type="evidence" value="ECO:0007669"/>
    <property type="project" value="UniProtKB-KW"/>
</dbReference>
<protein>
    <recommendedName>
        <fullName evidence="4">Integrase catalytic domain-containing protein</fullName>
    </recommendedName>
</protein>
<feature type="compositionally biased region" description="Polar residues" evidence="3">
    <location>
        <begin position="459"/>
        <end position="470"/>
    </location>
</feature>
<dbReference type="SUPFAM" id="SSF56672">
    <property type="entry name" value="DNA/RNA polymerases"/>
    <property type="match status" value="1"/>
</dbReference>
<dbReference type="InterPro" id="IPR036397">
    <property type="entry name" value="RNaseH_sf"/>
</dbReference>
<dbReference type="PANTHER" id="PTHR42648">
    <property type="entry name" value="TRANSPOSASE, PUTATIVE-RELATED"/>
    <property type="match status" value="1"/>
</dbReference>
<feature type="region of interest" description="Disordered" evidence="3">
    <location>
        <begin position="456"/>
        <end position="493"/>
    </location>
</feature>
<dbReference type="Pfam" id="PF25597">
    <property type="entry name" value="SH3_retrovirus"/>
    <property type="match status" value="1"/>
</dbReference>
<dbReference type="Proteomes" id="UP001157418">
    <property type="component" value="Unassembled WGS sequence"/>
</dbReference>
<dbReference type="InterPro" id="IPR057670">
    <property type="entry name" value="SH3_retrovirus"/>
</dbReference>
<evidence type="ECO:0000256" key="3">
    <source>
        <dbReference type="SAM" id="MobiDB-lite"/>
    </source>
</evidence>
<dbReference type="InterPro" id="IPR001584">
    <property type="entry name" value="Integrase_cat-core"/>
</dbReference>
<keyword evidence="2" id="KW-0378">Hydrolase</keyword>
<keyword evidence="6" id="KW-1185">Reference proteome</keyword>
<evidence type="ECO:0000256" key="2">
    <source>
        <dbReference type="ARBA" id="ARBA00022801"/>
    </source>
</evidence>
<accession>A0AAU9LHR6</accession>
<evidence type="ECO:0000313" key="5">
    <source>
        <dbReference type="EMBL" id="CAH1412008.1"/>
    </source>
</evidence>
<dbReference type="GO" id="GO:0016787">
    <property type="term" value="F:hydrolase activity"/>
    <property type="evidence" value="ECO:0007669"/>
    <property type="project" value="UniProtKB-KW"/>
</dbReference>
<dbReference type="GO" id="GO:0015074">
    <property type="term" value="P:DNA integration"/>
    <property type="evidence" value="ECO:0007669"/>
    <property type="project" value="InterPro"/>
</dbReference>
<dbReference type="InterPro" id="IPR043502">
    <property type="entry name" value="DNA/RNA_pol_sf"/>
</dbReference>
<organism evidence="5 6">
    <name type="scientific">Lactuca virosa</name>
    <dbReference type="NCBI Taxonomy" id="75947"/>
    <lineage>
        <taxon>Eukaryota</taxon>
        <taxon>Viridiplantae</taxon>
        <taxon>Streptophyta</taxon>
        <taxon>Embryophyta</taxon>
        <taxon>Tracheophyta</taxon>
        <taxon>Spermatophyta</taxon>
        <taxon>Magnoliopsida</taxon>
        <taxon>eudicotyledons</taxon>
        <taxon>Gunneridae</taxon>
        <taxon>Pentapetalae</taxon>
        <taxon>asterids</taxon>
        <taxon>campanulids</taxon>
        <taxon>Asterales</taxon>
        <taxon>Asteraceae</taxon>
        <taxon>Cichorioideae</taxon>
        <taxon>Cichorieae</taxon>
        <taxon>Lactucinae</taxon>
        <taxon>Lactuca</taxon>
    </lineage>
</organism>
<evidence type="ECO:0000313" key="6">
    <source>
        <dbReference type="Proteomes" id="UP001157418"/>
    </source>
</evidence>
<keyword evidence="1" id="KW-0479">Metal-binding</keyword>
<dbReference type="InterPro" id="IPR012337">
    <property type="entry name" value="RNaseH-like_sf"/>
</dbReference>
<dbReference type="GO" id="GO:0003676">
    <property type="term" value="F:nucleic acid binding"/>
    <property type="evidence" value="ECO:0007669"/>
    <property type="project" value="InterPro"/>
</dbReference>
<dbReference type="AlphaFoldDB" id="A0AAU9LHR6"/>
<dbReference type="EMBL" id="CAKMRJ010000001">
    <property type="protein sequence ID" value="CAH1412008.1"/>
    <property type="molecule type" value="Genomic_DNA"/>
</dbReference>
<dbReference type="Pfam" id="PF13976">
    <property type="entry name" value="gag_pre-integrs"/>
    <property type="match status" value="1"/>
</dbReference>
<evidence type="ECO:0000256" key="1">
    <source>
        <dbReference type="ARBA" id="ARBA00022723"/>
    </source>
</evidence>
<gene>
    <name evidence="5" type="ORF">LVIROSA_LOCUS61</name>
</gene>
<reference evidence="5 6" key="1">
    <citation type="submission" date="2022-01" db="EMBL/GenBank/DDBJ databases">
        <authorList>
            <person name="Xiong W."/>
            <person name="Schranz E."/>
        </authorList>
    </citation>
    <scope>NUCLEOTIDE SEQUENCE [LARGE SCALE GENOMIC DNA]</scope>
</reference>
<dbReference type="Pfam" id="PF07727">
    <property type="entry name" value="RVT_2"/>
    <property type="match status" value="1"/>
</dbReference>
<dbReference type="PANTHER" id="PTHR42648:SF27">
    <property type="entry name" value="RNA-DIRECTED DNA POLYMERASE"/>
    <property type="match status" value="1"/>
</dbReference>
<dbReference type="Gene3D" id="3.30.420.10">
    <property type="entry name" value="Ribonuclease H-like superfamily/Ribonuclease H"/>
    <property type="match status" value="1"/>
</dbReference>
<evidence type="ECO:0000259" key="4">
    <source>
        <dbReference type="PROSITE" id="PS50994"/>
    </source>
</evidence>
<sequence>MLLLSRKGALEAKLPQILARCEGWESCGIRICTDLQGLRRSEQVEHEKINLVMGNRKASPVTKIGVYSLLLNNGLMLDLNKCCYSPEMARNIISFHGLYKQGFTFLFDNNNGAINVYYNDVFYFKALPCDGVYEVVNVVDNLGNNVLYIDSSNSLDKASLWHCRLGHVNKKRIGQLQKAGVLESFDLKSDDSCESCLLGKMTKSPFTGTCDRGEGLLDLVHTDVCGPFRVATRKANRYYVTFTDDYSRYGYIYLIKHKSETFEKFKEFKQEVENQLGRNIKMLRSDRGGKYLSIEFLDYLKECGIVSQLTPPRTPQLNGVAERRNRTLLDMVRSMMSRASLPISFWGYALETAAHILNLVHTKKVAKTPHEMWTGKVPNLDHIKIWGCEAFVRRETHDKLEPRSERCIFIGYPQRSFGYLFYRPNDNVVFVARRGVFCEREFISQGDSGRQIDLEELQESSGEGTSNTIDQPEEETPVEPIDESVPPRRSTRVRNTPDFYYGYHITTEGDTFISDSTLIDLNEPNNYREAMAGPESAKWKEAMDSEIQSMYDNQVWNLVDNVPGRKTVGYKWIFKKKIDMDGKVHTYKARLVAKGFTQTPGVDYDETFSPVAKIKSIRVLLAIAAFHDYEIWQMDVKTAFLNGKLAEDVYMAQPEGFVDPKYPNRVCKLEKSIYGLKQASRRWNLCFDEKVREFGFSRSEDESCVYVRASGSIVSFLVLYVDDILLIGNDIPTLQEVKSWLGKCFAMKDLGEAAYILGIRIFKRQE</sequence>
<name>A0AAU9LHR6_9ASTR</name>
<dbReference type="InterPro" id="IPR039537">
    <property type="entry name" value="Retrotran_Ty1/copia-like"/>
</dbReference>
<feature type="domain" description="Integrase catalytic" evidence="4">
    <location>
        <begin position="201"/>
        <end position="377"/>
    </location>
</feature>
<dbReference type="Pfam" id="PF00665">
    <property type="entry name" value="rve"/>
    <property type="match status" value="1"/>
</dbReference>
<dbReference type="InterPro" id="IPR013103">
    <property type="entry name" value="RVT_2"/>
</dbReference>
<proteinExistence type="predicted"/>
<dbReference type="PROSITE" id="PS50994">
    <property type="entry name" value="INTEGRASE"/>
    <property type="match status" value="1"/>
</dbReference>
<feature type="compositionally biased region" description="Acidic residues" evidence="3">
    <location>
        <begin position="471"/>
        <end position="482"/>
    </location>
</feature>